<comment type="cofactor">
    <cofactor evidence="1 8">
        <name>heme</name>
        <dbReference type="ChEBI" id="CHEBI:30413"/>
    </cofactor>
</comment>
<dbReference type="InterPro" id="IPR017972">
    <property type="entry name" value="Cyt_P450_CS"/>
</dbReference>
<keyword evidence="11" id="KW-1185">Reference proteome</keyword>
<evidence type="ECO:0000313" key="11">
    <source>
        <dbReference type="Proteomes" id="UP000887226"/>
    </source>
</evidence>
<dbReference type="PRINTS" id="PR00464">
    <property type="entry name" value="EP450II"/>
</dbReference>
<dbReference type="Proteomes" id="UP000887226">
    <property type="component" value="Unassembled WGS sequence"/>
</dbReference>
<accession>A0A9P8CJK8</accession>
<dbReference type="OrthoDB" id="1470350at2759"/>
<evidence type="ECO:0000313" key="10">
    <source>
        <dbReference type="EMBL" id="KAG9249102.1"/>
    </source>
</evidence>
<dbReference type="GO" id="GO:0005506">
    <property type="term" value="F:iron ion binding"/>
    <property type="evidence" value="ECO:0007669"/>
    <property type="project" value="InterPro"/>
</dbReference>
<keyword evidence="4 8" id="KW-0479">Metal-binding</keyword>
<dbReference type="GO" id="GO:0020037">
    <property type="term" value="F:heme binding"/>
    <property type="evidence" value="ECO:0007669"/>
    <property type="project" value="InterPro"/>
</dbReference>
<dbReference type="SUPFAM" id="SSF48264">
    <property type="entry name" value="Cytochrome P450"/>
    <property type="match status" value="1"/>
</dbReference>
<evidence type="ECO:0000256" key="2">
    <source>
        <dbReference type="ARBA" id="ARBA00010617"/>
    </source>
</evidence>
<evidence type="ECO:0000256" key="6">
    <source>
        <dbReference type="ARBA" id="ARBA00023004"/>
    </source>
</evidence>
<evidence type="ECO:0000256" key="4">
    <source>
        <dbReference type="ARBA" id="ARBA00022723"/>
    </source>
</evidence>
<evidence type="ECO:0000256" key="1">
    <source>
        <dbReference type="ARBA" id="ARBA00001971"/>
    </source>
</evidence>
<organism evidence="10 11">
    <name type="scientific">Calycina marina</name>
    <dbReference type="NCBI Taxonomy" id="1763456"/>
    <lineage>
        <taxon>Eukaryota</taxon>
        <taxon>Fungi</taxon>
        <taxon>Dikarya</taxon>
        <taxon>Ascomycota</taxon>
        <taxon>Pezizomycotina</taxon>
        <taxon>Leotiomycetes</taxon>
        <taxon>Helotiales</taxon>
        <taxon>Pezizellaceae</taxon>
        <taxon>Calycina</taxon>
    </lineage>
</organism>
<reference evidence="10" key="1">
    <citation type="journal article" date="2021" name="IMA Fungus">
        <title>Genomic characterization of three marine fungi, including Emericellopsis atlantica sp. nov. with signatures of a generalist lifestyle and marine biomass degradation.</title>
        <authorList>
            <person name="Hagestad O.C."/>
            <person name="Hou L."/>
            <person name="Andersen J.H."/>
            <person name="Hansen E.H."/>
            <person name="Altermark B."/>
            <person name="Li C."/>
            <person name="Kuhnert E."/>
            <person name="Cox R.J."/>
            <person name="Crous P.W."/>
            <person name="Spatafora J.W."/>
            <person name="Lail K."/>
            <person name="Amirebrahimi M."/>
            <person name="Lipzen A."/>
            <person name="Pangilinan J."/>
            <person name="Andreopoulos W."/>
            <person name="Hayes R.D."/>
            <person name="Ng V."/>
            <person name="Grigoriev I.V."/>
            <person name="Jackson S.A."/>
            <person name="Sutton T.D.S."/>
            <person name="Dobson A.D.W."/>
            <person name="Rama T."/>
        </authorList>
    </citation>
    <scope>NUCLEOTIDE SEQUENCE</scope>
    <source>
        <strain evidence="10">TRa3180A</strain>
    </source>
</reference>
<dbReference type="InterPro" id="IPR047146">
    <property type="entry name" value="Cyt_P450_E_CYP52_fungi"/>
</dbReference>
<comment type="similarity">
    <text evidence="2 9">Belongs to the cytochrome P450 family.</text>
</comment>
<evidence type="ECO:0000256" key="5">
    <source>
        <dbReference type="ARBA" id="ARBA00023002"/>
    </source>
</evidence>
<keyword evidence="3 8" id="KW-0349">Heme</keyword>
<dbReference type="InterPro" id="IPR002402">
    <property type="entry name" value="Cyt_P450_E_grp-II"/>
</dbReference>
<keyword evidence="6 8" id="KW-0408">Iron</keyword>
<dbReference type="PROSITE" id="PS00086">
    <property type="entry name" value="CYTOCHROME_P450"/>
    <property type="match status" value="1"/>
</dbReference>
<dbReference type="Gene3D" id="1.10.630.10">
    <property type="entry name" value="Cytochrome P450"/>
    <property type="match status" value="1"/>
</dbReference>
<dbReference type="InterPro" id="IPR001128">
    <property type="entry name" value="Cyt_P450"/>
</dbReference>
<dbReference type="Pfam" id="PF00067">
    <property type="entry name" value="p450"/>
    <property type="match status" value="1"/>
</dbReference>
<dbReference type="EMBL" id="MU253739">
    <property type="protein sequence ID" value="KAG9249102.1"/>
    <property type="molecule type" value="Genomic_DNA"/>
</dbReference>
<evidence type="ECO:0000256" key="9">
    <source>
        <dbReference type="RuleBase" id="RU000461"/>
    </source>
</evidence>
<dbReference type="InterPro" id="IPR002974">
    <property type="entry name" value="Cyt_P450_E_CYP52_ascomycetes"/>
</dbReference>
<dbReference type="PANTHER" id="PTHR24287:SF1">
    <property type="entry name" value="P450, PUTATIVE (EUROFUNG)-RELATED"/>
    <property type="match status" value="1"/>
</dbReference>
<dbReference type="InterPro" id="IPR036396">
    <property type="entry name" value="Cyt_P450_sf"/>
</dbReference>
<dbReference type="CDD" id="cd11063">
    <property type="entry name" value="CYP52"/>
    <property type="match status" value="1"/>
</dbReference>
<evidence type="ECO:0000256" key="8">
    <source>
        <dbReference type="PIRSR" id="PIRSR602402-1"/>
    </source>
</evidence>
<evidence type="ECO:0000256" key="3">
    <source>
        <dbReference type="ARBA" id="ARBA00022617"/>
    </source>
</evidence>
<keyword evidence="7 9" id="KW-0503">Monooxygenase</keyword>
<sequence>MAYPIAILSCIIAFPLCWLIRATILKKDETRKLPAQDCASPPRLLNQRPLGIDRLEQIFRANNEYRLMELFLFHFRLWGTTLEQVFLGTHAFGTIEPRNLEAILSTNFKDWSMGPRRRVMFPFFGDGIFTQEGEDWKASRDLLRPQFVHKQYEDLEVFRKTVDNFLEALSGEKVVDLQPLVFRLTLDVTTSFLFGESVNSLRETSSSDQGNFSNAFNIAQDFVAKRMRLQDLYWLVGGRKFEEACKTVHNFADTIIQRGLSRDKTEGGGQDRYVLLDFLAHNSPDRTALRSQIINILVAGRDTTACLISWSIFLLVRHPHAMQKLKMEIQSCLGDKVDICRSDLRQMKYLQNIINETLRLYPSVPVNSRTATRDTILPTGGGPDLDQPVFVPKGTAVAYSVYSMHRRPDLYGMDAELFRPDRWEEHMPLHENPTNSKWGYLPFNGGPRTCLGMDFGMAEAAYTLVRLVQKFPDMGLPPSTKVELVGVEKQTMTLVLSITEGCLVQLYQ</sequence>
<dbReference type="PANTHER" id="PTHR24287">
    <property type="entry name" value="P450, PUTATIVE (EUROFUNG)-RELATED"/>
    <property type="match status" value="1"/>
</dbReference>
<keyword evidence="5 9" id="KW-0560">Oxidoreductase</keyword>
<dbReference type="GO" id="GO:0016712">
    <property type="term" value="F:oxidoreductase activity, acting on paired donors, with incorporation or reduction of molecular oxygen, reduced flavin or flavoprotein as one donor, and incorporation of one atom of oxygen"/>
    <property type="evidence" value="ECO:0007669"/>
    <property type="project" value="InterPro"/>
</dbReference>
<dbReference type="PRINTS" id="PR00385">
    <property type="entry name" value="P450"/>
</dbReference>
<name>A0A9P8CJK8_9HELO</name>
<protein>
    <submittedName>
        <fullName evidence="10">Cytochrome P450 alkane hydroxylase</fullName>
    </submittedName>
</protein>
<comment type="caution">
    <text evidence="10">The sequence shown here is derived from an EMBL/GenBank/DDBJ whole genome shotgun (WGS) entry which is preliminary data.</text>
</comment>
<proteinExistence type="inferred from homology"/>
<gene>
    <name evidence="10" type="ORF">BJ878DRAFT_151395</name>
</gene>
<evidence type="ECO:0000256" key="7">
    <source>
        <dbReference type="ARBA" id="ARBA00023033"/>
    </source>
</evidence>
<feature type="binding site" description="axial binding residue" evidence="8">
    <location>
        <position position="450"/>
    </location>
    <ligand>
        <name>heme</name>
        <dbReference type="ChEBI" id="CHEBI:30413"/>
    </ligand>
    <ligandPart>
        <name>Fe</name>
        <dbReference type="ChEBI" id="CHEBI:18248"/>
    </ligandPart>
</feature>
<dbReference type="AlphaFoldDB" id="A0A9P8CJK8"/>
<dbReference type="PRINTS" id="PR01239">
    <property type="entry name" value="EP450IICYP52"/>
</dbReference>